<keyword evidence="3" id="KW-1015">Disulfide bond</keyword>
<dbReference type="OrthoDB" id="10028801at2759"/>
<evidence type="ECO:0000259" key="6">
    <source>
        <dbReference type="PROSITE" id="PS50835"/>
    </source>
</evidence>
<dbReference type="PANTHER" id="PTHR11640:SF136">
    <property type="entry name" value="NEPHRIN"/>
    <property type="match status" value="1"/>
</dbReference>
<evidence type="ECO:0000256" key="3">
    <source>
        <dbReference type="ARBA" id="ARBA00023157"/>
    </source>
</evidence>
<sequence>MIIQIPNLTESEKSVKWTCRRLFDSSSDPWSISIAVPVTTVTITPSGINNVANVAVGVKRTFSCTTGSSRPAAWIQWYIGRENVTNKAQPQTPQPDDDKFISSSRLVFTGKDEDHNKNIYCEAINIEGRDPVKSTEMSIYIQKPVTTVSITPRRDHNMIGVIVGDSQSFMCTTDSSRPAARIQWYIGGVNVTNQAKPQTPQPNGDKFISSSRLVYTGKDQDHNKTIYCESVNIEGRDKVKSTETSIYIQIPPTALTITPVADSNVISIMKGGTETFNCTTNSCRPAARILWYIGTLNVTSHAQQQTQQLDGDKFVSSSRLVYQGKDDDHNKTIYCEAVTVEGKYKVKSRKQFIYIFSFKKTYTKSSRSDEYSDLQASNPAFQDPYTSIHDTIESRHHQESSANTYEECGNASDAAAYQNIENKKSGNQLNVS</sequence>
<comment type="subcellular location">
    <subcellularLocation>
        <location evidence="1">Membrane</location>
        <topology evidence="1">Single-pass type I membrane protein</topology>
    </subcellularLocation>
</comment>
<organism evidence="7 8">
    <name type="scientific">Mytilus galloprovincialis</name>
    <name type="common">Mediterranean mussel</name>
    <dbReference type="NCBI Taxonomy" id="29158"/>
    <lineage>
        <taxon>Eukaryota</taxon>
        <taxon>Metazoa</taxon>
        <taxon>Spiralia</taxon>
        <taxon>Lophotrochozoa</taxon>
        <taxon>Mollusca</taxon>
        <taxon>Bivalvia</taxon>
        <taxon>Autobranchia</taxon>
        <taxon>Pteriomorphia</taxon>
        <taxon>Mytilida</taxon>
        <taxon>Mytiloidea</taxon>
        <taxon>Mytilidae</taxon>
        <taxon>Mytilinae</taxon>
        <taxon>Mytilus</taxon>
    </lineage>
</organism>
<feature type="domain" description="Ig-like" evidence="6">
    <location>
        <begin position="144"/>
        <end position="245"/>
    </location>
</feature>
<dbReference type="PROSITE" id="PS50835">
    <property type="entry name" value="IG_LIKE"/>
    <property type="match status" value="3"/>
</dbReference>
<reference evidence="7" key="1">
    <citation type="submission" date="2018-11" db="EMBL/GenBank/DDBJ databases">
        <authorList>
            <person name="Alioto T."/>
            <person name="Alioto T."/>
        </authorList>
    </citation>
    <scope>NUCLEOTIDE SEQUENCE</scope>
</reference>
<keyword evidence="5" id="KW-0393">Immunoglobulin domain</keyword>
<name>A0A8B6H935_MYTGA</name>
<dbReference type="GO" id="GO:0005886">
    <property type="term" value="C:plasma membrane"/>
    <property type="evidence" value="ECO:0007669"/>
    <property type="project" value="TreeGrafter"/>
</dbReference>
<proteinExistence type="predicted"/>
<dbReference type="AlphaFoldDB" id="A0A8B6H935"/>
<dbReference type="GO" id="GO:0098609">
    <property type="term" value="P:cell-cell adhesion"/>
    <property type="evidence" value="ECO:0007669"/>
    <property type="project" value="TreeGrafter"/>
</dbReference>
<dbReference type="Gene3D" id="2.60.40.10">
    <property type="entry name" value="Immunoglobulins"/>
    <property type="match status" value="3"/>
</dbReference>
<gene>
    <name evidence="7" type="ORF">MGAL_10B015982</name>
</gene>
<dbReference type="Proteomes" id="UP000596742">
    <property type="component" value="Unassembled WGS sequence"/>
</dbReference>
<dbReference type="SUPFAM" id="SSF48726">
    <property type="entry name" value="Immunoglobulin"/>
    <property type="match status" value="3"/>
</dbReference>
<dbReference type="InterPro" id="IPR013783">
    <property type="entry name" value="Ig-like_fold"/>
</dbReference>
<evidence type="ECO:0000256" key="2">
    <source>
        <dbReference type="ARBA" id="ARBA00023136"/>
    </source>
</evidence>
<feature type="domain" description="Ig-like" evidence="6">
    <location>
        <begin position="37"/>
        <end position="138"/>
    </location>
</feature>
<comment type="caution">
    <text evidence="7">The sequence shown here is derived from an EMBL/GenBank/DDBJ whole genome shotgun (WGS) entry which is preliminary data.</text>
</comment>
<evidence type="ECO:0000313" key="8">
    <source>
        <dbReference type="Proteomes" id="UP000596742"/>
    </source>
</evidence>
<keyword evidence="4" id="KW-0325">Glycoprotein</keyword>
<protein>
    <recommendedName>
        <fullName evidence="6">Ig-like domain-containing protein</fullName>
    </recommendedName>
</protein>
<dbReference type="InterPro" id="IPR051275">
    <property type="entry name" value="Cell_adhesion_signaling"/>
</dbReference>
<dbReference type="EMBL" id="UYJE01009702">
    <property type="protein sequence ID" value="VDI75882.1"/>
    <property type="molecule type" value="Genomic_DNA"/>
</dbReference>
<dbReference type="InterPro" id="IPR036179">
    <property type="entry name" value="Ig-like_dom_sf"/>
</dbReference>
<evidence type="ECO:0000313" key="7">
    <source>
        <dbReference type="EMBL" id="VDI75882.1"/>
    </source>
</evidence>
<dbReference type="Pfam" id="PF08205">
    <property type="entry name" value="C2-set_2"/>
    <property type="match status" value="3"/>
</dbReference>
<evidence type="ECO:0000256" key="1">
    <source>
        <dbReference type="ARBA" id="ARBA00004479"/>
    </source>
</evidence>
<keyword evidence="2" id="KW-0472">Membrane</keyword>
<accession>A0A8B6H935</accession>
<dbReference type="InterPro" id="IPR013162">
    <property type="entry name" value="CD80_C2-set"/>
</dbReference>
<feature type="domain" description="Ig-like" evidence="6">
    <location>
        <begin position="252"/>
        <end position="337"/>
    </location>
</feature>
<dbReference type="InterPro" id="IPR007110">
    <property type="entry name" value="Ig-like_dom"/>
</dbReference>
<dbReference type="GO" id="GO:0050839">
    <property type="term" value="F:cell adhesion molecule binding"/>
    <property type="evidence" value="ECO:0007669"/>
    <property type="project" value="TreeGrafter"/>
</dbReference>
<keyword evidence="8" id="KW-1185">Reference proteome</keyword>
<dbReference type="GO" id="GO:0005911">
    <property type="term" value="C:cell-cell junction"/>
    <property type="evidence" value="ECO:0007669"/>
    <property type="project" value="TreeGrafter"/>
</dbReference>
<evidence type="ECO:0000256" key="5">
    <source>
        <dbReference type="ARBA" id="ARBA00023319"/>
    </source>
</evidence>
<dbReference type="PANTHER" id="PTHR11640">
    <property type="entry name" value="NEPHRIN"/>
    <property type="match status" value="1"/>
</dbReference>
<evidence type="ECO:0000256" key="4">
    <source>
        <dbReference type="ARBA" id="ARBA00023180"/>
    </source>
</evidence>